<dbReference type="Gene3D" id="1.10.10.10">
    <property type="entry name" value="Winged helix-like DNA-binding domain superfamily/Winged helix DNA-binding domain"/>
    <property type="match status" value="1"/>
</dbReference>
<name>A0A3B7MRB1_9BACT</name>
<evidence type="ECO:0000259" key="6">
    <source>
        <dbReference type="Pfam" id="PF08281"/>
    </source>
</evidence>
<dbReference type="InterPro" id="IPR014284">
    <property type="entry name" value="RNA_pol_sigma-70_dom"/>
</dbReference>
<dbReference type="Pfam" id="PF04542">
    <property type="entry name" value="Sigma70_r2"/>
    <property type="match status" value="1"/>
</dbReference>
<reference evidence="7 8" key="1">
    <citation type="submission" date="2018-09" db="EMBL/GenBank/DDBJ databases">
        <title>Genome sequencing of strain 6GH32-13.</title>
        <authorList>
            <person name="Weon H.-Y."/>
            <person name="Heo J."/>
            <person name="Kwon S.-W."/>
        </authorList>
    </citation>
    <scope>NUCLEOTIDE SEQUENCE [LARGE SCALE GENOMIC DNA]</scope>
    <source>
        <strain evidence="7 8">5GH32-13</strain>
    </source>
</reference>
<evidence type="ECO:0000256" key="3">
    <source>
        <dbReference type="ARBA" id="ARBA00023082"/>
    </source>
</evidence>
<keyword evidence="3" id="KW-0731">Sigma factor</keyword>
<dbReference type="SUPFAM" id="SSF88946">
    <property type="entry name" value="Sigma2 domain of RNA polymerase sigma factors"/>
    <property type="match status" value="1"/>
</dbReference>
<dbReference type="InterPro" id="IPR013324">
    <property type="entry name" value="RNA_pol_sigma_r3/r4-like"/>
</dbReference>
<dbReference type="OrthoDB" id="1097528at2"/>
<keyword evidence="4" id="KW-0804">Transcription</keyword>
<feature type="domain" description="RNA polymerase sigma factor 70 region 4 type 2" evidence="6">
    <location>
        <begin position="122"/>
        <end position="174"/>
    </location>
</feature>
<feature type="domain" description="RNA polymerase sigma-70 region 2" evidence="5">
    <location>
        <begin position="26"/>
        <end position="92"/>
    </location>
</feature>
<dbReference type="CDD" id="cd06171">
    <property type="entry name" value="Sigma70_r4"/>
    <property type="match status" value="1"/>
</dbReference>
<dbReference type="InterPro" id="IPR036388">
    <property type="entry name" value="WH-like_DNA-bd_sf"/>
</dbReference>
<gene>
    <name evidence="7" type="ORF">D3H65_16645</name>
</gene>
<dbReference type="InterPro" id="IPR039425">
    <property type="entry name" value="RNA_pol_sigma-70-like"/>
</dbReference>
<sequence length="186" mass="21798">MSSPSHIESEWLRKLAQGDEVAFTEIYHQYWKLLFSVAANKLDNLTDAEEVVQEVFADLWKRRAEINIQQSLKSYLAAAVKFQVYSLLHKKYRQRLHEQDMQAPASISVHVEEQYDLKELQQQLNQTVAQLPERCKLIYELSREKGLSHKEIAQTLDIAEKTVENQLTKALKHLRTSLKSFFSFLY</sequence>
<dbReference type="InterPro" id="IPR007627">
    <property type="entry name" value="RNA_pol_sigma70_r2"/>
</dbReference>
<proteinExistence type="inferred from homology"/>
<dbReference type="InterPro" id="IPR014327">
    <property type="entry name" value="RNA_pol_sigma70_bacteroid"/>
</dbReference>
<dbReference type="NCBIfam" id="TIGR02985">
    <property type="entry name" value="Sig70_bacteroi1"/>
    <property type="match status" value="1"/>
</dbReference>
<dbReference type="KEGG" id="pseg:D3H65_16645"/>
<dbReference type="InterPro" id="IPR013325">
    <property type="entry name" value="RNA_pol_sigma_r2"/>
</dbReference>
<dbReference type="EMBL" id="CP032157">
    <property type="protein sequence ID" value="AXY75506.1"/>
    <property type="molecule type" value="Genomic_DNA"/>
</dbReference>
<dbReference type="NCBIfam" id="TIGR02937">
    <property type="entry name" value="sigma70-ECF"/>
    <property type="match status" value="1"/>
</dbReference>
<dbReference type="GO" id="GO:0006352">
    <property type="term" value="P:DNA-templated transcription initiation"/>
    <property type="evidence" value="ECO:0007669"/>
    <property type="project" value="InterPro"/>
</dbReference>
<dbReference type="PANTHER" id="PTHR43133">
    <property type="entry name" value="RNA POLYMERASE ECF-TYPE SIGMA FACTO"/>
    <property type="match status" value="1"/>
</dbReference>
<dbReference type="Gene3D" id="1.10.1740.10">
    <property type="match status" value="1"/>
</dbReference>
<evidence type="ECO:0000259" key="5">
    <source>
        <dbReference type="Pfam" id="PF04542"/>
    </source>
</evidence>
<dbReference type="GO" id="GO:0016987">
    <property type="term" value="F:sigma factor activity"/>
    <property type="evidence" value="ECO:0007669"/>
    <property type="project" value="UniProtKB-KW"/>
</dbReference>
<protein>
    <submittedName>
        <fullName evidence="7">RNA polymerase sigma-70 factor</fullName>
    </submittedName>
</protein>
<keyword evidence="2" id="KW-0805">Transcription regulation</keyword>
<evidence type="ECO:0000256" key="4">
    <source>
        <dbReference type="ARBA" id="ARBA00023163"/>
    </source>
</evidence>
<dbReference type="PANTHER" id="PTHR43133:SF46">
    <property type="entry name" value="RNA POLYMERASE SIGMA-70 FACTOR ECF SUBFAMILY"/>
    <property type="match status" value="1"/>
</dbReference>
<dbReference type="Pfam" id="PF08281">
    <property type="entry name" value="Sigma70_r4_2"/>
    <property type="match status" value="1"/>
</dbReference>
<dbReference type="InterPro" id="IPR013249">
    <property type="entry name" value="RNA_pol_sigma70_r4_t2"/>
</dbReference>
<comment type="similarity">
    <text evidence="1">Belongs to the sigma-70 factor family. ECF subfamily.</text>
</comment>
<evidence type="ECO:0000313" key="7">
    <source>
        <dbReference type="EMBL" id="AXY75506.1"/>
    </source>
</evidence>
<dbReference type="AlphaFoldDB" id="A0A3B7MRB1"/>
<dbReference type="Proteomes" id="UP000263900">
    <property type="component" value="Chromosome"/>
</dbReference>
<evidence type="ECO:0000256" key="2">
    <source>
        <dbReference type="ARBA" id="ARBA00023015"/>
    </source>
</evidence>
<dbReference type="GO" id="GO:0003677">
    <property type="term" value="F:DNA binding"/>
    <property type="evidence" value="ECO:0007669"/>
    <property type="project" value="InterPro"/>
</dbReference>
<evidence type="ECO:0000313" key="8">
    <source>
        <dbReference type="Proteomes" id="UP000263900"/>
    </source>
</evidence>
<keyword evidence="8" id="KW-1185">Reference proteome</keyword>
<evidence type="ECO:0000256" key="1">
    <source>
        <dbReference type="ARBA" id="ARBA00010641"/>
    </source>
</evidence>
<dbReference type="RefSeq" id="WP_119051387.1">
    <property type="nucleotide sequence ID" value="NZ_CP032157.1"/>
</dbReference>
<organism evidence="7 8">
    <name type="scientific">Paraflavitalea soli</name>
    <dbReference type="NCBI Taxonomy" id="2315862"/>
    <lineage>
        <taxon>Bacteria</taxon>
        <taxon>Pseudomonadati</taxon>
        <taxon>Bacteroidota</taxon>
        <taxon>Chitinophagia</taxon>
        <taxon>Chitinophagales</taxon>
        <taxon>Chitinophagaceae</taxon>
        <taxon>Paraflavitalea</taxon>
    </lineage>
</organism>
<accession>A0A3B7MRB1</accession>
<dbReference type="SUPFAM" id="SSF88659">
    <property type="entry name" value="Sigma3 and sigma4 domains of RNA polymerase sigma factors"/>
    <property type="match status" value="1"/>
</dbReference>